<keyword evidence="9" id="KW-1185">Reference proteome</keyword>
<dbReference type="Pfam" id="PF03462">
    <property type="entry name" value="PCRF"/>
    <property type="match status" value="1"/>
</dbReference>
<dbReference type="EMBL" id="JMFG01000008">
    <property type="protein sequence ID" value="KDA54289.1"/>
    <property type="molecule type" value="Genomic_DNA"/>
</dbReference>
<comment type="PTM">
    <text evidence="4">Methylated by PrmC. Methylation increases the termination efficiency of RF2.</text>
</comment>
<feature type="modified residue" description="N5-methylglutamine" evidence="4">
    <location>
        <position position="194"/>
    </location>
</feature>
<comment type="similarity">
    <text evidence="1 4">Belongs to the prokaryotic/mitochondrial release factor family.</text>
</comment>
<organism evidence="8 9">
    <name type="scientific">Thermoanaerobaculum aquaticum</name>
    <dbReference type="NCBI Taxonomy" id="1312852"/>
    <lineage>
        <taxon>Bacteria</taxon>
        <taxon>Pseudomonadati</taxon>
        <taxon>Acidobacteriota</taxon>
        <taxon>Thermoanaerobaculia</taxon>
        <taxon>Thermoanaerobaculales</taxon>
        <taxon>Thermoanaerobaculaceae</taxon>
        <taxon>Thermoanaerobaculum</taxon>
    </lineage>
</organism>
<evidence type="ECO:0000256" key="3">
    <source>
        <dbReference type="ARBA" id="ARBA00022917"/>
    </source>
</evidence>
<dbReference type="InterPro" id="IPR005139">
    <property type="entry name" value="PCRF"/>
</dbReference>
<feature type="domain" description="Peptide chain release factor" evidence="7">
    <location>
        <begin position="19"/>
        <end position="137"/>
    </location>
</feature>
<evidence type="ECO:0000256" key="4">
    <source>
        <dbReference type="HAMAP-Rule" id="MF_00094"/>
    </source>
</evidence>
<dbReference type="SMART" id="SM00937">
    <property type="entry name" value="PCRF"/>
    <property type="match status" value="1"/>
</dbReference>
<feature type="coiled-coil region" evidence="6">
    <location>
        <begin position="216"/>
        <end position="250"/>
    </location>
</feature>
<evidence type="ECO:0000259" key="7">
    <source>
        <dbReference type="SMART" id="SM00937"/>
    </source>
</evidence>
<evidence type="ECO:0000256" key="1">
    <source>
        <dbReference type="ARBA" id="ARBA00010835"/>
    </source>
</evidence>
<evidence type="ECO:0000313" key="9">
    <source>
        <dbReference type="Proteomes" id="UP000027284"/>
    </source>
</evidence>
<evidence type="ECO:0000256" key="5">
    <source>
        <dbReference type="NCBIfam" id="TIGR00020"/>
    </source>
</evidence>
<dbReference type="Gene3D" id="3.30.160.20">
    <property type="match status" value="1"/>
</dbReference>
<dbReference type="AlphaFoldDB" id="A0A062XXX1"/>
<dbReference type="GO" id="GO:0005737">
    <property type="term" value="C:cytoplasm"/>
    <property type="evidence" value="ECO:0007669"/>
    <property type="project" value="UniProtKB-SubCell"/>
</dbReference>
<evidence type="ECO:0000256" key="6">
    <source>
        <dbReference type="SAM" id="Coils"/>
    </source>
</evidence>
<dbReference type="Proteomes" id="UP000027284">
    <property type="component" value="Unassembled WGS sequence"/>
</dbReference>
<proteinExistence type="inferred from homology"/>
<comment type="function">
    <text evidence="4">Peptide chain release factor 2 directs the termination of translation in response to the peptide chain termination codons UGA and UAA.</text>
</comment>
<evidence type="ECO:0000313" key="8">
    <source>
        <dbReference type="EMBL" id="KDA54289.1"/>
    </source>
</evidence>
<dbReference type="NCBIfam" id="TIGR00020">
    <property type="entry name" value="prfB"/>
    <property type="match status" value="1"/>
</dbReference>
<evidence type="ECO:0000256" key="2">
    <source>
        <dbReference type="ARBA" id="ARBA00022481"/>
    </source>
</evidence>
<protein>
    <recommendedName>
        <fullName evidence="4 5">Peptide chain release factor 2</fullName>
        <shortName evidence="4">RF-2</shortName>
    </recommendedName>
</protein>
<gene>
    <name evidence="4" type="primary">prfB</name>
    <name evidence="8" type="ORF">EG19_11250</name>
</gene>
<reference evidence="8 9" key="1">
    <citation type="submission" date="2014-04" db="EMBL/GenBank/DDBJ databases">
        <title>The Genome Sequence of Thermoanaerobaculum aquaticum MP-01, The First Cultivated Group 23 Acidobacterium.</title>
        <authorList>
            <person name="Stamps B.W."/>
            <person name="Losey N.A."/>
            <person name="Lawson P.A."/>
            <person name="Stevenson B.S."/>
        </authorList>
    </citation>
    <scope>NUCLEOTIDE SEQUENCE [LARGE SCALE GENOMIC DNA]</scope>
    <source>
        <strain evidence="8 9">MP-01</strain>
    </source>
</reference>
<dbReference type="Pfam" id="PF00472">
    <property type="entry name" value="RF-1"/>
    <property type="match status" value="1"/>
</dbReference>
<dbReference type="FunFam" id="3.30.160.20:FF:000004">
    <property type="entry name" value="Peptide chain release factor 1"/>
    <property type="match status" value="1"/>
</dbReference>
<keyword evidence="4" id="KW-0963">Cytoplasm</keyword>
<dbReference type="PANTHER" id="PTHR43116">
    <property type="entry name" value="PEPTIDE CHAIN RELEASE FACTOR 2"/>
    <property type="match status" value="1"/>
</dbReference>
<keyword evidence="2 4" id="KW-0488">Methylation</keyword>
<dbReference type="SUPFAM" id="SSF75620">
    <property type="entry name" value="Release factor"/>
    <property type="match status" value="1"/>
</dbReference>
<dbReference type="GO" id="GO:0016149">
    <property type="term" value="F:translation release factor activity, codon specific"/>
    <property type="evidence" value="ECO:0007669"/>
    <property type="project" value="UniProtKB-UniRule"/>
</dbReference>
<name>A0A062XXX1_9BACT</name>
<dbReference type="InterPro" id="IPR004374">
    <property type="entry name" value="PrfB"/>
</dbReference>
<accession>A0A062XXX1</accession>
<sequence length="314" mass="35318">MQNVRSLEAKLGSDRFLAEALEELEVLEELAEEDPAVEEELAKAIARIEPRLSRLALELTMTGEYDANNAYLEIHPGAGGTESADWANMLLRMYLRWCERRGFEAQILDVQDAEEAGIKSATVLVKGEYAYGYLKAENGIHRLVRISPFDAQGRRHTSFASVHVYPEVDEEVEVTIDEKDLRIDRFCASGPGGQGVNTTYSAVRVTHLPTGIVVSCQNERSQIKNLATAMKILKARLFELERQKKEQELEKIKGPKKDIAWGNQIRSYVLQPYRLVKDLRTGFEVGDADSVLDGDLDGFIEAYLKQQVLETQKA</sequence>
<dbReference type="InterPro" id="IPR045853">
    <property type="entry name" value="Pep_chain_release_fac_I_sf"/>
</dbReference>
<comment type="caution">
    <text evidence="8">The sequence shown here is derived from an EMBL/GenBank/DDBJ whole genome shotgun (WGS) entry which is preliminary data.</text>
</comment>
<dbReference type="STRING" id="1312852.EG19_11250"/>
<dbReference type="InterPro" id="IPR000352">
    <property type="entry name" value="Pep_chain_release_fac_I"/>
</dbReference>
<comment type="subcellular location">
    <subcellularLocation>
        <location evidence="4">Cytoplasm</location>
    </subcellularLocation>
</comment>
<dbReference type="PANTHER" id="PTHR43116:SF3">
    <property type="entry name" value="CLASS I PEPTIDE CHAIN RELEASE FACTOR"/>
    <property type="match status" value="1"/>
</dbReference>
<keyword evidence="6" id="KW-0175">Coiled coil</keyword>
<keyword evidence="3 4" id="KW-0648">Protein biosynthesis</keyword>
<dbReference type="Gene3D" id="3.30.70.1660">
    <property type="match status" value="1"/>
</dbReference>
<dbReference type="HAMAP" id="MF_00094">
    <property type="entry name" value="Rel_fac_2"/>
    <property type="match status" value="1"/>
</dbReference>